<keyword evidence="3" id="KW-0813">Transport</keyword>
<evidence type="ECO:0000256" key="2">
    <source>
        <dbReference type="ARBA" id="ARBA00008814"/>
    </source>
</evidence>
<sequence length="321" mass="33592">MRRRITAFAAVALSVVTLAACGQVEEESAPAGATIDTMFGSVTAPEQPKRVIALGWSDAEAALALGVQPIAASDWLAFGGEGVGPWAAGRYTTPPQILGTTELSYEQISGLNPDLILNTRSDASKEKNDELSKIAPTIGPPEGVVSYGTTWRQQMEMVSSALGKPDEGARLIGEVDAKIAGTKAANPQFAGKTVGVGAYYADKYGGYVRGDSRVDLMESLGFVNKPEIQALSNGNFYADLSREQIELLSADLTVVFPIGGDPAALRSDQVLNQIPSAKAGNLLLLEDETLLSAFSSASTLGTLWAIDNATPLFAKTLAPAA</sequence>
<dbReference type="Proteomes" id="UP000242444">
    <property type="component" value="Unassembled WGS sequence"/>
</dbReference>
<feature type="chain" id="PRO_5038633914" evidence="5">
    <location>
        <begin position="20"/>
        <end position="321"/>
    </location>
</feature>
<organism evidence="7 8">
    <name type="scientific">Amycolatopsis antarctica</name>
    <dbReference type="NCBI Taxonomy" id="1854586"/>
    <lineage>
        <taxon>Bacteria</taxon>
        <taxon>Bacillati</taxon>
        <taxon>Actinomycetota</taxon>
        <taxon>Actinomycetes</taxon>
        <taxon>Pseudonocardiales</taxon>
        <taxon>Pseudonocardiaceae</taxon>
        <taxon>Amycolatopsis</taxon>
    </lineage>
</organism>
<dbReference type="CDD" id="cd01146">
    <property type="entry name" value="FhuD"/>
    <property type="match status" value="1"/>
</dbReference>
<comment type="similarity">
    <text evidence="2">Belongs to the bacterial solute-binding protein 8 family.</text>
</comment>
<feature type="domain" description="Fe/B12 periplasmic-binding" evidence="6">
    <location>
        <begin position="50"/>
        <end position="317"/>
    </location>
</feature>
<dbReference type="PROSITE" id="PS51257">
    <property type="entry name" value="PROKAR_LIPOPROTEIN"/>
    <property type="match status" value="1"/>
</dbReference>
<evidence type="ECO:0000256" key="5">
    <source>
        <dbReference type="SAM" id="SignalP"/>
    </source>
</evidence>
<dbReference type="AlphaFoldDB" id="A0A263D0V9"/>
<reference evidence="7 8" key="1">
    <citation type="submission" date="2017-07" db="EMBL/GenBank/DDBJ databases">
        <title>Amycolatopsis antarcticus sp. nov., isolated from the surface of an Antarcticus brown macroalga.</title>
        <authorList>
            <person name="Wang J."/>
            <person name="Leiva S."/>
            <person name="Huang J."/>
            <person name="Huang Y."/>
        </authorList>
    </citation>
    <scope>NUCLEOTIDE SEQUENCE [LARGE SCALE GENOMIC DNA]</scope>
    <source>
        <strain evidence="7 8">AU-G6</strain>
    </source>
</reference>
<dbReference type="InterPro" id="IPR051313">
    <property type="entry name" value="Bact_iron-sidero_bind"/>
</dbReference>
<dbReference type="SUPFAM" id="SSF53807">
    <property type="entry name" value="Helical backbone' metal receptor"/>
    <property type="match status" value="1"/>
</dbReference>
<proteinExistence type="inferred from homology"/>
<keyword evidence="8" id="KW-1185">Reference proteome</keyword>
<dbReference type="EMBL" id="NKYE01000009">
    <property type="protein sequence ID" value="OZM72070.1"/>
    <property type="molecule type" value="Genomic_DNA"/>
</dbReference>
<protein>
    <submittedName>
        <fullName evidence="7">Iron ABC transporter substrate-binding protein</fullName>
    </submittedName>
</protein>
<comment type="caution">
    <text evidence="7">The sequence shown here is derived from an EMBL/GenBank/DDBJ whole genome shotgun (WGS) entry which is preliminary data.</text>
</comment>
<dbReference type="GO" id="GO:1901678">
    <property type="term" value="P:iron coordination entity transport"/>
    <property type="evidence" value="ECO:0007669"/>
    <property type="project" value="UniProtKB-ARBA"/>
</dbReference>
<dbReference type="PANTHER" id="PTHR30532:SF24">
    <property type="entry name" value="FERRIC ENTEROBACTIN-BINDING PERIPLASMIC PROTEIN FEPB"/>
    <property type="match status" value="1"/>
</dbReference>
<comment type="subcellular location">
    <subcellularLocation>
        <location evidence="1">Cell envelope</location>
    </subcellularLocation>
</comment>
<keyword evidence="4 5" id="KW-0732">Signal</keyword>
<evidence type="ECO:0000256" key="4">
    <source>
        <dbReference type="ARBA" id="ARBA00022729"/>
    </source>
</evidence>
<dbReference type="InParanoid" id="A0A263D0V9"/>
<dbReference type="PROSITE" id="PS50983">
    <property type="entry name" value="FE_B12_PBP"/>
    <property type="match status" value="1"/>
</dbReference>
<evidence type="ECO:0000313" key="8">
    <source>
        <dbReference type="Proteomes" id="UP000242444"/>
    </source>
</evidence>
<dbReference type="PANTHER" id="PTHR30532">
    <property type="entry name" value="IRON III DICITRATE-BINDING PERIPLASMIC PROTEIN"/>
    <property type="match status" value="1"/>
</dbReference>
<dbReference type="GO" id="GO:0030288">
    <property type="term" value="C:outer membrane-bounded periplasmic space"/>
    <property type="evidence" value="ECO:0007669"/>
    <property type="project" value="TreeGrafter"/>
</dbReference>
<evidence type="ECO:0000256" key="3">
    <source>
        <dbReference type="ARBA" id="ARBA00022448"/>
    </source>
</evidence>
<dbReference type="OrthoDB" id="1846031at2"/>
<accession>A0A263D0V9</accession>
<dbReference type="Gene3D" id="3.40.50.1980">
    <property type="entry name" value="Nitrogenase molybdenum iron protein domain"/>
    <property type="match status" value="2"/>
</dbReference>
<name>A0A263D0V9_9PSEU</name>
<dbReference type="InterPro" id="IPR002491">
    <property type="entry name" value="ABC_transptr_periplasmic_BD"/>
</dbReference>
<evidence type="ECO:0000259" key="6">
    <source>
        <dbReference type="PROSITE" id="PS50983"/>
    </source>
</evidence>
<evidence type="ECO:0000256" key="1">
    <source>
        <dbReference type="ARBA" id="ARBA00004196"/>
    </source>
</evidence>
<gene>
    <name evidence="7" type="ORF">CFN78_16110</name>
</gene>
<feature type="signal peptide" evidence="5">
    <location>
        <begin position="1"/>
        <end position="19"/>
    </location>
</feature>
<dbReference type="Pfam" id="PF01497">
    <property type="entry name" value="Peripla_BP_2"/>
    <property type="match status" value="1"/>
</dbReference>
<evidence type="ECO:0000313" key="7">
    <source>
        <dbReference type="EMBL" id="OZM72070.1"/>
    </source>
</evidence>